<dbReference type="SUPFAM" id="SSF53335">
    <property type="entry name" value="S-adenosyl-L-methionine-dependent methyltransferases"/>
    <property type="match status" value="1"/>
</dbReference>
<dbReference type="AlphaFoldDB" id="A0A5M9QQY7"/>
<proteinExistence type="predicted"/>
<dbReference type="InterPro" id="IPR029063">
    <property type="entry name" value="SAM-dependent_MTases_sf"/>
</dbReference>
<dbReference type="Gene3D" id="3.40.50.150">
    <property type="entry name" value="Vaccinia Virus protein VP39"/>
    <property type="match status" value="1"/>
</dbReference>
<dbReference type="GO" id="GO:0003676">
    <property type="term" value="F:nucleic acid binding"/>
    <property type="evidence" value="ECO:0007669"/>
    <property type="project" value="InterPro"/>
</dbReference>
<name>A0A5M9QQY7_9HELI</name>
<dbReference type="RefSeq" id="WP_150337064.1">
    <property type="nucleotide sequence ID" value="NZ_JAERIX010000055.1"/>
</dbReference>
<evidence type="ECO:0000313" key="1">
    <source>
        <dbReference type="EMBL" id="KAA8710026.1"/>
    </source>
</evidence>
<reference evidence="1 2" key="1">
    <citation type="submission" date="2019-09" db="EMBL/GenBank/DDBJ databases">
        <title>Draft genome sequence of various Type strains from the CCUG.</title>
        <authorList>
            <person name="Pineiro-Iglesias B."/>
            <person name="Tunovic T."/>
            <person name="Unosson C."/>
            <person name="Inganas E."/>
            <person name="Ohlen M."/>
            <person name="Cardew S."/>
            <person name="Jensie-Markopoulos S."/>
            <person name="Salva-Serra F."/>
            <person name="Jaen-Luchoro D."/>
            <person name="Karlsson R."/>
            <person name="Svensson-Stadler L."/>
            <person name="Chun J."/>
            <person name="Moore E."/>
        </authorList>
    </citation>
    <scope>NUCLEOTIDE SEQUENCE [LARGE SCALE GENOMIC DNA]</scope>
    <source>
        <strain evidence="1 2">CCUG 32756T</strain>
    </source>
</reference>
<comment type="caution">
    <text evidence="1">The sequence shown here is derived from an EMBL/GenBank/DDBJ whole genome shotgun (WGS) entry which is preliminary data.</text>
</comment>
<dbReference type="PROSITE" id="PS00092">
    <property type="entry name" value="N6_MTASE"/>
    <property type="match status" value="1"/>
</dbReference>
<evidence type="ECO:0000313" key="2">
    <source>
        <dbReference type="Proteomes" id="UP000323707"/>
    </source>
</evidence>
<organism evidence="1 2">
    <name type="scientific">Helicobacter canis</name>
    <dbReference type="NCBI Taxonomy" id="29419"/>
    <lineage>
        <taxon>Bacteria</taxon>
        <taxon>Pseudomonadati</taxon>
        <taxon>Campylobacterota</taxon>
        <taxon>Epsilonproteobacteria</taxon>
        <taxon>Campylobacterales</taxon>
        <taxon>Helicobacteraceae</taxon>
        <taxon>Helicobacter</taxon>
    </lineage>
</organism>
<dbReference type="GO" id="GO:0008168">
    <property type="term" value="F:methyltransferase activity"/>
    <property type="evidence" value="ECO:0007669"/>
    <property type="project" value="InterPro"/>
</dbReference>
<gene>
    <name evidence="1" type="ORF">F4V45_03375</name>
</gene>
<dbReference type="GO" id="GO:0032259">
    <property type="term" value="P:methylation"/>
    <property type="evidence" value="ECO:0007669"/>
    <property type="project" value="InterPro"/>
</dbReference>
<dbReference type="InterPro" id="IPR002052">
    <property type="entry name" value="DNA_methylase_N6_adenine_CS"/>
</dbReference>
<sequence length="904" mass="104710">MYPLNLPEEELKNKVAADFFSPNPQSEIIKLDKEQKTLLKSLDSTQILGRIDFCISYNAKTLFQPINFLWAEAKRGNKADIIESFIQLILTIGKEKTYENNLPPIFLGAFDCEKIAFIPYHELDSIFTQNDFNWLVTPSNHDTKEFKTLHTKTKELLESKKLQFNFKSDYKELQSFIQANFTLNNENITKIPITKNNFTTIYQKWLLSVAPSISIDFEAEKPDILSSDFYLADLLSKNNNTKEILKSLRILLQNDFYKVKLDKRANSTSFNFTEFGFNDNQKAHTAFWNLYERPPKEEYWSYIIDRRDLLVPSDIRERKGAFFTPQIWVSKAQSYLEKALGENYQSEYYIWDCAAGTGNLLTNLTESHRLYASTLDKADVEIMQELSSENALHLLPKHIFQFDFLNDEFFDKPCDKHIKNELDSKCPNCVESKLPKSLQEILKNDEKRKKLIIFINPPYAEAASTKTTTSTNNQNKTNVSNQTLISQRYMGDYDKSVRELFAQFFIRINEEIPHCILASFSTLKYVNASNFVKFREKFKAKFLKGFICPAYTFDNVKGNFPIGFLVWNLAQSQAIEKITLDIFNEKGASLGKKRFYPAQSTKNNLNQWLKRFIDTSNEQLCAICCKGTDFQNNNFCNINFWDSIKGVGNAKGITKFKITPNNLIPTSIYFSVRHCIKATWINDRDQFLSPNKKWEKDTEFHSDCLAFMLFHGQNRITCKEGINHFIPFSEKELNAAEAFESHFMQDFLKGKIKQEQSLRGSGNATTKQSKHKSIDCHAAHAARNDKVKSKLLQTSLFNDELESSFIPTKPLIFSDEAKEVLQAGKELFKHYHEQTRDSKDYNANAALYDIKAHFQGFNDKGKMNPPQRADDEAYKERLGTLNYALKNLAKRIESKVYEYGFLLK</sequence>
<dbReference type="EMBL" id="VXKE01000010">
    <property type="protein sequence ID" value="KAA8710026.1"/>
    <property type="molecule type" value="Genomic_DNA"/>
</dbReference>
<protein>
    <submittedName>
        <fullName evidence="1">Uncharacterized protein</fullName>
    </submittedName>
</protein>
<dbReference type="Proteomes" id="UP000323707">
    <property type="component" value="Unassembled WGS sequence"/>
</dbReference>
<accession>A0A5M9QQY7</accession>